<feature type="domain" description="Calcineurin-like phosphoesterase" evidence="1">
    <location>
        <begin position="4"/>
        <end position="279"/>
    </location>
</feature>
<evidence type="ECO:0000259" key="1">
    <source>
        <dbReference type="Pfam" id="PF00149"/>
    </source>
</evidence>
<dbReference type="Gene3D" id="3.60.21.10">
    <property type="match status" value="1"/>
</dbReference>
<dbReference type="Pfam" id="PF00149">
    <property type="entry name" value="Metallophos"/>
    <property type="match status" value="1"/>
</dbReference>
<proteinExistence type="predicted"/>
<dbReference type="EMBL" id="MT732181">
    <property type="protein sequence ID" value="QOJ63490.1"/>
    <property type="molecule type" value="Genomic_DNA"/>
</dbReference>
<dbReference type="GO" id="GO:0016787">
    <property type="term" value="F:hydrolase activity"/>
    <property type="evidence" value="ECO:0007669"/>
    <property type="project" value="InterPro"/>
</dbReference>
<dbReference type="InterPro" id="IPR029052">
    <property type="entry name" value="Metallo-depent_PP-like"/>
</dbReference>
<evidence type="ECO:0000313" key="4">
    <source>
        <dbReference type="EMBL" id="QOJ66769.1"/>
    </source>
</evidence>
<dbReference type="RefSeq" id="WP_193826294.1">
    <property type="nucleotide sequence ID" value="NZ_MT732180.1"/>
</dbReference>
<dbReference type="AlphaFoldDB" id="A0A7L9EIW7"/>
<dbReference type="EMBL" id="MT732187">
    <property type="protein sequence ID" value="QOJ66769.1"/>
    <property type="molecule type" value="Genomic_DNA"/>
</dbReference>
<geneLocation type="plasmid" evidence="3">
    <name>pPUV-3</name>
</geneLocation>
<organism evidence="4">
    <name type="scientific">Pseudomonas aeruginosa</name>
    <dbReference type="NCBI Taxonomy" id="287"/>
    <lineage>
        <taxon>Bacteria</taxon>
        <taxon>Pseudomonadati</taxon>
        <taxon>Pseudomonadota</taxon>
        <taxon>Gammaproteobacteria</taxon>
        <taxon>Pseudomonadales</taxon>
        <taxon>Pseudomonadaceae</taxon>
        <taxon>Pseudomonas</taxon>
    </lineage>
</organism>
<reference evidence="4" key="1">
    <citation type="journal article" date="2021" name="Antimicrob. Agents Chemother.">
        <title>Epidemic territorial spread of IncP-2-type VIM-2 carbapenemase-encoding megaplasmids in nosocomial Pseudomonas aeruginosa populations.</title>
        <authorList>
            <person name="Urbanowicz P."/>
            <person name="Bitar I."/>
            <person name="Izdebski R."/>
            <person name="Baraniak A."/>
            <person name="Literacka E."/>
            <person name="Hrabak J."/>
            <person name="Gniadkowski M."/>
        </authorList>
    </citation>
    <scope>NUCLEOTIDE SEQUENCE</scope>
    <source>
        <strain evidence="2">NMI259/06</strain>
        <strain evidence="4">NMI3364/08</strain>
        <strain evidence="3">NMI981/06</strain>
        <plasmid evidence="2">pPUV-2</plasmid>
        <plasmid evidence="3">pPUV-3</plasmid>
        <plasmid evidence="4">pPUV-9</plasmid>
    </source>
</reference>
<dbReference type="EMBL" id="MT732180">
    <property type="protein sequence ID" value="QOJ62937.1"/>
    <property type="molecule type" value="Genomic_DNA"/>
</dbReference>
<dbReference type="SUPFAM" id="SSF56300">
    <property type="entry name" value="Metallo-dependent phosphatases"/>
    <property type="match status" value="1"/>
</dbReference>
<sequence length="483" mass="53711">MTVTIMHISDLHRDSGSQITTTALLNSLARDRAKYMGREDIPGPDLAVVSGDIIYGVKGGEKEGEQRLQAQYDEAHDFLIALADRFFEGDRERVILVPGNHDVSMSHVERATTPVPVPEEPDKKAILVSRLLGNDPKLRWRWADFSALEITNPHLYEQRLEPYAQFYHRFYEGKRTFPVDPANQFSVHDFPGLGVSFVGLSSCHENDIYNRTGRVHPDALAQAMDAVSPCFKKGRLVIGVWHHSIQGGPKETDYIDSDLLQALMDGNCSIGMHGHQHRPQLLEHRFTPDRKRSISIISAGTLCGGPRSLPTGRMRAYNLVVLDTQEGKGTIHVRHMANSDFSSPVWGAGHVTEFGGTSIDFELPKSAVPVIQPLAVAGEADQLLRSGEPSAAYEIVKPLLDNPIMRRIAASALSDMGDWREIIEVFKCPRSPAEFILLSEAYEELGAWESMRTLHSSDFAQVQADSAIKQRIEMCRATLIGKK</sequence>
<geneLocation type="plasmid" evidence="2">
    <name>pPUV-2</name>
</geneLocation>
<keyword evidence="4" id="KW-0614">Plasmid</keyword>
<accession>A0A7L9EIW7</accession>
<protein>
    <submittedName>
        <fullName evidence="4">Metallophosphatase domain-containing protein</fullName>
    </submittedName>
</protein>
<geneLocation type="plasmid" evidence="4">
    <name>pPUV-9</name>
</geneLocation>
<dbReference type="InterPro" id="IPR004843">
    <property type="entry name" value="Calcineurin-like_PHP"/>
</dbReference>
<evidence type="ECO:0000313" key="2">
    <source>
        <dbReference type="EMBL" id="QOJ62937.1"/>
    </source>
</evidence>
<evidence type="ECO:0000313" key="3">
    <source>
        <dbReference type="EMBL" id="QOJ63490.1"/>
    </source>
</evidence>
<name>A0A7L9EIW7_PSEAI</name>